<evidence type="ECO:0000313" key="7">
    <source>
        <dbReference type="Proteomes" id="UP000256269"/>
    </source>
</evidence>
<dbReference type="Gene3D" id="3.50.50.60">
    <property type="entry name" value="FAD/NAD(P)-binding domain"/>
    <property type="match status" value="2"/>
</dbReference>
<dbReference type="GO" id="GO:0004791">
    <property type="term" value="F:thioredoxin-disulfide reductase (NADPH) activity"/>
    <property type="evidence" value="ECO:0007669"/>
    <property type="project" value="UniProtKB-EC"/>
</dbReference>
<comment type="catalytic activity">
    <reaction evidence="3">
        <text>[thioredoxin]-dithiol + NADP(+) = [thioredoxin]-disulfide + NADPH + H(+)</text>
        <dbReference type="Rhea" id="RHEA:20345"/>
        <dbReference type="Rhea" id="RHEA-COMP:10698"/>
        <dbReference type="Rhea" id="RHEA-COMP:10700"/>
        <dbReference type="ChEBI" id="CHEBI:15378"/>
        <dbReference type="ChEBI" id="CHEBI:29950"/>
        <dbReference type="ChEBI" id="CHEBI:50058"/>
        <dbReference type="ChEBI" id="CHEBI:57783"/>
        <dbReference type="ChEBI" id="CHEBI:58349"/>
        <dbReference type="EC" id="1.8.1.9"/>
    </reaction>
</comment>
<dbReference type="Pfam" id="PF00027">
    <property type="entry name" value="cNMP_binding"/>
    <property type="match status" value="1"/>
</dbReference>
<dbReference type="Gene3D" id="2.60.120.10">
    <property type="entry name" value="Jelly Rolls"/>
    <property type="match status" value="1"/>
</dbReference>
<dbReference type="SUPFAM" id="SSF51206">
    <property type="entry name" value="cAMP-binding domain-like"/>
    <property type="match status" value="1"/>
</dbReference>
<comment type="caution">
    <text evidence="6">The sequence shown here is derived from an EMBL/GenBank/DDBJ whole genome shotgun (WGS) entry which is preliminary data.</text>
</comment>
<keyword evidence="2" id="KW-0560">Oxidoreductase</keyword>
<dbReference type="InterPro" id="IPR050097">
    <property type="entry name" value="Ferredoxin-NADP_redctase_2"/>
</dbReference>
<dbReference type="PANTHER" id="PTHR48105">
    <property type="entry name" value="THIOREDOXIN REDUCTASE 1-RELATED-RELATED"/>
    <property type="match status" value="1"/>
</dbReference>
<dbReference type="RefSeq" id="WP_246015159.1">
    <property type="nucleotide sequence ID" value="NZ_CP144375.1"/>
</dbReference>
<dbReference type="EMBL" id="QUNO01000005">
    <property type="protein sequence ID" value="REH48455.1"/>
    <property type="molecule type" value="Genomic_DNA"/>
</dbReference>
<dbReference type="InterPro" id="IPR023753">
    <property type="entry name" value="FAD/NAD-binding_dom"/>
</dbReference>
<dbReference type="InterPro" id="IPR014710">
    <property type="entry name" value="RmlC-like_jellyroll"/>
</dbReference>
<organism evidence="6 7">
    <name type="scientific">Kutzneria buriramensis</name>
    <dbReference type="NCBI Taxonomy" id="1045776"/>
    <lineage>
        <taxon>Bacteria</taxon>
        <taxon>Bacillati</taxon>
        <taxon>Actinomycetota</taxon>
        <taxon>Actinomycetes</taxon>
        <taxon>Pseudonocardiales</taxon>
        <taxon>Pseudonocardiaceae</taxon>
        <taxon>Kutzneria</taxon>
    </lineage>
</organism>
<evidence type="ECO:0000256" key="2">
    <source>
        <dbReference type="ARBA" id="ARBA00023002"/>
    </source>
</evidence>
<sequence>MTAPVGQPLLETPDPDGAFPRLTDEQIKTLARLGSVRPTRVGDRLYEQGAPAGDFYVVLAGMVAVVEGVGARQRIVQVHGPRRFLGEVGLLEGQPAFVGAVVAQPGEVLAVPLDSLRPVVLGDPALGEEILRAYLIRRSLLIGHGAGLRIIGSCFSPDTRRLLEFAARNRLPHRYLDVEKDAQAETLLTRFGVPPDETPVVVLDGADLLRNPSNAELARRMGLRRPQPRSDLSDLLVIGAGPAGLATIVYGASDGLTVTSVEGTATGGQAGTTSRIENYLGFPSGISGAELAERSTIQADKFGGRITVPAEALTLRPCGGHHLVGLDDGTELTARAVVIATGVRYRRLPVPGIERYEGTCVYYAATAHEARTCRTAPVSVVGGGNSAGQAAVFLAHESAQVHLLVRGGDLGDNMSRYLVDQVTRHPRIAVLTHTEVRDVVGDEDLRELVVENTTTGERHVLPTQVLFVFIGARPHTAWLAGAVALDPDGFVLTGPDADGHRDDDVWRQVPRRPLALETTRPGVFAVGDVRRGSVKRVSAAAGEGATAVRMVHDHLFEED</sequence>
<evidence type="ECO:0000256" key="4">
    <source>
        <dbReference type="SAM" id="MobiDB-lite"/>
    </source>
</evidence>
<dbReference type="InterPro" id="IPR036188">
    <property type="entry name" value="FAD/NAD-bd_sf"/>
</dbReference>
<evidence type="ECO:0000313" key="6">
    <source>
        <dbReference type="EMBL" id="REH48455.1"/>
    </source>
</evidence>
<evidence type="ECO:0000259" key="5">
    <source>
        <dbReference type="PROSITE" id="PS50042"/>
    </source>
</evidence>
<evidence type="ECO:0000256" key="1">
    <source>
        <dbReference type="ARBA" id="ARBA00022630"/>
    </source>
</evidence>
<proteinExistence type="predicted"/>
<dbReference type="CDD" id="cd00038">
    <property type="entry name" value="CAP_ED"/>
    <property type="match status" value="1"/>
</dbReference>
<reference evidence="6 7" key="1">
    <citation type="submission" date="2018-08" db="EMBL/GenBank/DDBJ databases">
        <title>Genomic Encyclopedia of Archaeal and Bacterial Type Strains, Phase II (KMG-II): from individual species to whole genera.</title>
        <authorList>
            <person name="Goeker M."/>
        </authorList>
    </citation>
    <scope>NUCLEOTIDE SEQUENCE [LARGE SCALE GENOMIC DNA]</scope>
    <source>
        <strain evidence="6 7">DSM 45791</strain>
    </source>
</reference>
<dbReference type="Pfam" id="PF07992">
    <property type="entry name" value="Pyr_redox_2"/>
    <property type="match status" value="1"/>
</dbReference>
<keyword evidence="7" id="KW-1185">Reference proteome</keyword>
<dbReference type="InterPro" id="IPR018490">
    <property type="entry name" value="cNMP-bd_dom_sf"/>
</dbReference>
<dbReference type="PRINTS" id="PR00469">
    <property type="entry name" value="PNDRDTASEII"/>
</dbReference>
<name>A0A3E0HR43_9PSEU</name>
<dbReference type="AlphaFoldDB" id="A0A3E0HR43"/>
<feature type="domain" description="Cyclic nucleotide-binding" evidence="5">
    <location>
        <begin position="18"/>
        <end position="137"/>
    </location>
</feature>
<dbReference type="Proteomes" id="UP000256269">
    <property type="component" value="Unassembled WGS sequence"/>
</dbReference>
<feature type="region of interest" description="Disordered" evidence="4">
    <location>
        <begin position="1"/>
        <end position="20"/>
    </location>
</feature>
<gene>
    <name evidence="6" type="ORF">BCF44_105314</name>
</gene>
<dbReference type="PRINTS" id="PR00368">
    <property type="entry name" value="FADPNR"/>
</dbReference>
<dbReference type="SUPFAM" id="SSF51905">
    <property type="entry name" value="FAD/NAD(P)-binding domain"/>
    <property type="match status" value="1"/>
</dbReference>
<accession>A0A3E0HR43</accession>
<evidence type="ECO:0000256" key="3">
    <source>
        <dbReference type="ARBA" id="ARBA00048132"/>
    </source>
</evidence>
<dbReference type="PROSITE" id="PS50042">
    <property type="entry name" value="CNMP_BINDING_3"/>
    <property type="match status" value="1"/>
</dbReference>
<dbReference type="SMART" id="SM00100">
    <property type="entry name" value="cNMP"/>
    <property type="match status" value="1"/>
</dbReference>
<protein>
    <submittedName>
        <fullName evidence="6">Thioredoxin reductase (NADPH)</fullName>
    </submittedName>
</protein>
<keyword evidence="1" id="KW-0285">Flavoprotein</keyword>
<dbReference type="InterPro" id="IPR000595">
    <property type="entry name" value="cNMP-bd_dom"/>
</dbReference>